<reference evidence="1" key="1">
    <citation type="submission" date="2017-08" db="EMBL/GenBank/DDBJ databases">
        <authorList>
            <person name="Polle J.E."/>
            <person name="Barry K."/>
            <person name="Cushman J."/>
            <person name="Schmutz J."/>
            <person name="Tran D."/>
            <person name="Hathwaick L.T."/>
            <person name="Yim W.C."/>
            <person name="Jenkins J."/>
            <person name="Mckie-Krisberg Z.M."/>
            <person name="Prochnik S."/>
            <person name="Lindquist E."/>
            <person name="Dockter R.B."/>
            <person name="Adam C."/>
            <person name="Molina H."/>
            <person name="Bunkerborg J."/>
            <person name="Jin E."/>
            <person name="Buchheim M."/>
            <person name="Magnuson J."/>
        </authorList>
    </citation>
    <scope>NUCLEOTIDE SEQUENCE</scope>
    <source>
        <strain evidence="1">CCAP 19/18</strain>
    </source>
</reference>
<evidence type="ECO:0000313" key="2">
    <source>
        <dbReference type="Proteomes" id="UP000815325"/>
    </source>
</evidence>
<dbReference type="EMBL" id="MU069441">
    <property type="protein sequence ID" value="KAF5843521.1"/>
    <property type="molecule type" value="Genomic_DNA"/>
</dbReference>
<proteinExistence type="predicted"/>
<name>A0ABQ7H9J4_DUNSA</name>
<dbReference type="Proteomes" id="UP000815325">
    <property type="component" value="Unassembled WGS sequence"/>
</dbReference>
<gene>
    <name evidence="1" type="ORF">DUNSADRAFT_14437</name>
</gene>
<sequence length="124" mass="13452">MRVGCVWYRGVRKCVCLMWHVRVALLHTSHKRLCSTILCHTSMCTSGVMLLLNKKGLHGMPPMSYILPESPCTVYSVAEDLAVLFMQGSCTVGLASVRLLVVLGSVSQCALVSSSGFCRPVCAC</sequence>
<comment type="caution">
    <text evidence="1">The sequence shown here is derived from an EMBL/GenBank/DDBJ whole genome shotgun (WGS) entry which is preliminary data.</text>
</comment>
<keyword evidence="2" id="KW-1185">Reference proteome</keyword>
<organism evidence="1 2">
    <name type="scientific">Dunaliella salina</name>
    <name type="common">Green alga</name>
    <name type="synonym">Protococcus salinus</name>
    <dbReference type="NCBI Taxonomy" id="3046"/>
    <lineage>
        <taxon>Eukaryota</taxon>
        <taxon>Viridiplantae</taxon>
        <taxon>Chlorophyta</taxon>
        <taxon>core chlorophytes</taxon>
        <taxon>Chlorophyceae</taxon>
        <taxon>CS clade</taxon>
        <taxon>Chlamydomonadales</taxon>
        <taxon>Dunaliellaceae</taxon>
        <taxon>Dunaliella</taxon>
    </lineage>
</organism>
<accession>A0ABQ7H9J4</accession>
<evidence type="ECO:0008006" key="3">
    <source>
        <dbReference type="Google" id="ProtNLM"/>
    </source>
</evidence>
<evidence type="ECO:0000313" key="1">
    <source>
        <dbReference type="EMBL" id="KAF5843521.1"/>
    </source>
</evidence>
<protein>
    <recommendedName>
        <fullName evidence="3">Encoded protein</fullName>
    </recommendedName>
</protein>